<evidence type="ECO:0000256" key="6">
    <source>
        <dbReference type="SAM" id="Phobius"/>
    </source>
</evidence>
<dbReference type="RefSeq" id="WP_169145660.1">
    <property type="nucleotide sequence ID" value="NZ_JABBGA010000006.1"/>
</dbReference>
<comment type="subcellular location">
    <subcellularLocation>
        <location evidence="1">Membrane</location>
        <topology evidence="1">Multi-pass membrane protein</topology>
    </subcellularLocation>
</comment>
<evidence type="ECO:0000256" key="3">
    <source>
        <dbReference type="ARBA" id="ARBA00022692"/>
    </source>
</evidence>
<comment type="similarity">
    <text evidence="2">Belongs to the EamA transporter family.</text>
</comment>
<dbReference type="AlphaFoldDB" id="A0A848G4K7"/>
<protein>
    <submittedName>
        <fullName evidence="8">DMT family transporter</fullName>
    </submittedName>
</protein>
<feature type="transmembrane region" description="Helical" evidence="6">
    <location>
        <begin position="101"/>
        <end position="121"/>
    </location>
</feature>
<feature type="transmembrane region" description="Helical" evidence="6">
    <location>
        <begin position="46"/>
        <end position="64"/>
    </location>
</feature>
<evidence type="ECO:0000256" key="4">
    <source>
        <dbReference type="ARBA" id="ARBA00022989"/>
    </source>
</evidence>
<proteinExistence type="inferred from homology"/>
<keyword evidence="9" id="KW-1185">Reference proteome</keyword>
<feature type="domain" description="EamA" evidence="7">
    <location>
        <begin position="16"/>
        <end position="145"/>
    </location>
</feature>
<gene>
    <name evidence="8" type="ORF">HHL15_10245</name>
</gene>
<keyword evidence="5 6" id="KW-0472">Membrane</keyword>
<feature type="domain" description="EamA" evidence="7">
    <location>
        <begin position="160"/>
        <end position="292"/>
    </location>
</feature>
<keyword evidence="3 6" id="KW-0812">Transmembrane</keyword>
<accession>A0A848G4K7</accession>
<evidence type="ECO:0000256" key="5">
    <source>
        <dbReference type="ARBA" id="ARBA00023136"/>
    </source>
</evidence>
<dbReference type="PANTHER" id="PTHR32322">
    <property type="entry name" value="INNER MEMBRANE TRANSPORTER"/>
    <property type="match status" value="1"/>
</dbReference>
<evidence type="ECO:0000256" key="2">
    <source>
        <dbReference type="ARBA" id="ARBA00007362"/>
    </source>
</evidence>
<evidence type="ECO:0000256" key="1">
    <source>
        <dbReference type="ARBA" id="ARBA00004141"/>
    </source>
</evidence>
<keyword evidence="4 6" id="KW-1133">Transmembrane helix</keyword>
<dbReference type="Proteomes" id="UP000580043">
    <property type="component" value="Unassembled WGS sequence"/>
</dbReference>
<dbReference type="GO" id="GO:0016020">
    <property type="term" value="C:membrane"/>
    <property type="evidence" value="ECO:0007669"/>
    <property type="project" value="UniProtKB-SubCell"/>
</dbReference>
<sequence>MNTFRTPGSGLSDHLRGLLAAGVVVLCWSGFNIVSRLGSTGVLTPFDIAALRFGVSGLLALPYFMLRVAPVEWPRYMILAVFGGLGYGVLVYSGFAFAPTAHAGVFVNGGIPFWTIVIVAAMSGFRLARNIGLALLLTSGGLILMASGSLLDAGGGSRWVGDLLFLLAALSWAIFGLLMRRWQVRPQLAITGVASFSMLAYLPPYLLWLPKALGEASAGEIALQAGYQGVVAALLAGGMYSYANQKIGACQASMMLALVPGVSGVGAWFILGEPLGIRAVVGIVAVSLGAVLCAVPPGAFARTFLRFRGDAEGER</sequence>
<evidence type="ECO:0000259" key="7">
    <source>
        <dbReference type="Pfam" id="PF00892"/>
    </source>
</evidence>
<dbReference type="InterPro" id="IPR050638">
    <property type="entry name" value="AA-Vitamin_Transporters"/>
</dbReference>
<feature type="transmembrane region" description="Helical" evidence="6">
    <location>
        <begin position="15"/>
        <end position="34"/>
    </location>
</feature>
<feature type="transmembrane region" description="Helical" evidence="6">
    <location>
        <begin position="188"/>
        <end position="209"/>
    </location>
</feature>
<feature type="transmembrane region" description="Helical" evidence="6">
    <location>
        <begin position="76"/>
        <end position="95"/>
    </location>
</feature>
<evidence type="ECO:0000313" key="9">
    <source>
        <dbReference type="Proteomes" id="UP000580043"/>
    </source>
</evidence>
<dbReference type="Pfam" id="PF00892">
    <property type="entry name" value="EamA"/>
    <property type="match status" value="2"/>
</dbReference>
<reference evidence="8 9" key="1">
    <citation type="submission" date="2020-04" db="EMBL/GenBank/DDBJ databases">
        <title>Zoogloea sp. G-4-1-14 isolated from soil.</title>
        <authorList>
            <person name="Dahal R.H."/>
        </authorList>
    </citation>
    <scope>NUCLEOTIDE SEQUENCE [LARGE SCALE GENOMIC DNA]</scope>
    <source>
        <strain evidence="8 9">G-4-1-14</strain>
    </source>
</reference>
<evidence type="ECO:0000313" key="8">
    <source>
        <dbReference type="EMBL" id="NML26122.1"/>
    </source>
</evidence>
<dbReference type="SUPFAM" id="SSF103481">
    <property type="entry name" value="Multidrug resistance efflux transporter EmrE"/>
    <property type="match status" value="1"/>
</dbReference>
<name>A0A848G4K7_9RHOO</name>
<feature type="transmembrane region" description="Helical" evidence="6">
    <location>
        <begin position="277"/>
        <end position="300"/>
    </location>
</feature>
<feature type="transmembrane region" description="Helical" evidence="6">
    <location>
        <begin position="254"/>
        <end position="271"/>
    </location>
</feature>
<dbReference type="EMBL" id="JABBGA010000006">
    <property type="protein sequence ID" value="NML26122.1"/>
    <property type="molecule type" value="Genomic_DNA"/>
</dbReference>
<feature type="transmembrane region" description="Helical" evidence="6">
    <location>
        <begin position="221"/>
        <end position="242"/>
    </location>
</feature>
<dbReference type="PANTHER" id="PTHR32322:SF2">
    <property type="entry name" value="EAMA DOMAIN-CONTAINING PROTEIN"/>
    <property type="match status" value="1"/>
</dbReference>
<dbReference type="InterPro" id="IPR000620">
    <property type="entry name" value="EamA_dom"/>
</dbReference>
<organism evidence="8 9">
    <name type="scientific">Zoogloea dura</name>
    <dbReference type="NCBI Taxonomy" id="2728840"/>
    <lineage>
        <taxon>Bacteria</taxon>
        <taxon>Pseudomonadati</taxon>
        <taxon>Pseudomonadota</taxon>
        <taxon>Betaproteobacteria</taxon>
        <taxon>Rhodocyclales</taxon>
        <taxon>Zoogloeaceae</taxon>
        <taxon>Zoogloea</taxon>
    </lineage>
</organism>
<dbReference type="InterPro" id="IPR037185">
    <property type="entry name" value="EmrE-like"/>
</dbReference>
<comment type="caution">
    <text evidence="8">The sequence shown here is derived from an EMBL/GenBank/DDBJ whole genome shotgun (WGS) entry which is preliminary data.</text>
</comment>
<feature type="transmembrane region" description="Helical" evidence="6">
    <location>
        <begin position="133"/>
        <end position="151"/>
    </location>
</feature>
<feature type="transmembrane region" description="Helical" evidence="6">
    <location>
        <begin position="163"/>
        <end position="179"/>
    </location>
</feature>